<dbReference type="CDD" id="cd00130">
    <property type="entry name" value="PAS"/>
    <property type="match status" value="1"/>
</dbReference>
<keyword evidence="10" id="KW-1185">Reference proteome</keyword>
<dbReference type="PROSITE" id="PS50113">
    <property type="entry name" value="PAC"/>
    <property type="match status" value="1"/>
</dbReference>
<feature type="domain" description="PAC" evidence="8">
    <location>
        <begin position="82"/>
        <end position="134"/>
    </location>
</feature>
<keyword evidence="3" id="KW-0805">Transcription regulation</keyword>
<keyword evidence="2" id="KW-0067">ATP-binding</keyword>
<dbReference type="InterPro" id="IPR003593">
    <property type="entry name" value="AAA+_ATPase"/>
</dbReference>
<gene>
    <name evidence="9" type="ORF">EDC39_11331</name>
</gene>
<dbReference type="GO" id="GO:0006355">
    <property type="term" value="P:regulation of DNA-templated transcription"/>
    <property type="evidence" value="ECO:0007669"/>
    <property type="project" value="InterPro"/>
</dbReference>
<dbReference type="Pfam" id="PF25601">
    <property type="entry name" value="AAA_lid_14"/>
    <property type="match status" value="1"/>
</dbReference>
<evidence type="ECO:0000313" key="9">
    <source>
        <dbReference type="EMBL" id="TYO96642.1"/>
    </source>
</evidence>
<dbReference type="InterPro" id="IPR002078">
    <property type="entry name" value="Sigma_54_int"/>
</dbReference>
<dbReference type="Proteomes" id="UP000324159">
    <property type="component" value="Unassembled WGS sequence"/>
</dbReference>
<dbReference type="InterPro" id="IPR002197">
    <property type="entry name" value="HTH_Fis"/>
</dbReference>
<dbReference type="NCBIfam" id="TIGR00229">
    <property type="entry name" value="sensory_box"/>
    <property type="match status" value="1"/>
</dbReference>
<dbReference type="InterPro" id="IPR025662">
    <property type="entry name" value="Sigma_54_int_dom_ATP-bd_1"/>
</dbReference>
<dbReference type="InterPro" id="IPR025944">
    <property type="entry name" value="Sigma_54_int_dom_CS"/>
</dbReference>
<dbReference type="PANTHER" id="PTHR32071:SF122">
    <property type="entry name" value="SIGMA FACTOR"/>
    <property type="match status" value="1"/>
</dbReference>
<dbReference type="AlphaFoldDB" id="A0A5D3WK32"/>
<evidence type="ECO:0000259" key="7">
    <source>
        <dbReference type="PROSITE" id="PS50112"/>
    </source>
</evidence>
<feature type="domain" description="PAS" evidence="7">
    <location>
        <begin position="16"/>
        <end position="54"/>
    </location>
</feature>
<dbReference type="PROSITE" id="PS50045">
    <property type="entry name" value="SIGMA54_INTERACT_4"/>
    <property type="match status" value="1"/>
</dbReference>
<dbReference type="PROSITE" id="PS00688">
    <property type="entry name" value="SIGMA54_INTERACT_3"/>
    <property type="match status" value="1"/>
</dbReference>
<dbReference type="InterPro" id="IPR058031">
    <property type="entry name" value="AAA_lid_NorR"/>
</dbReference>
<dbReference type="Gene3D" id="3.40.50.300">
    <property type="entry name" value="P-loop containing nucleotide triphosphate hydrolases"/>
    <property type="match status" value="1"/>
</dbReference>
<accession>A0A5D3WK32</accession>
<dbReference type="Gene3D" id="1.10.8.60">
    <property type="match status" value="1"/>
</dbReference>
<dbReference type="Gene3D" id="1.10.10.60">
    <property type="entry name" value="Homeodomain-like"/>
    <property type="match status" value="1"/>
</dbReference>
<dbReference type="PROSITE" id="PS00676">
    <property type="entry name" value="SIGMA54_INTERACT_2"/>
    <property type="match status" value="1"/>
</dbReference>
<dbReference type="CDD" id="cd00009">
    <property type="entry name" value="AAA"/>
    <property type="match status" value="1"/>
</dbReference>
<dbReference type="InterPro" id="IPR000014">
    <property type="entry name" value="PAS"/>
</dbReference>
<evidence type="ECO:0000256" key="4">
    <source>
        <dbReference type="ARBA" id="ARBA00023125"/>
    </source>
</evidence>
<evidence type="ECO:0000256" key="2">
    <source>
        <dbReference type="ARBA" id="ARBA00022840"/>
    </source>
</evidence>
<name>A0A5D3WK32_9BACT</name>
<evidence type="ECO:0000256" key="5">
    <source>
        <dbReference type="ARBA" id="ARBA00023163"/>
    </source>
</evidence>
<keyword evidence="4" id="KW-0238">DNA-binding</keyword>
<dbReference type="EMBL" id="VNIB01000013">
    <property type="protein sequence ID" value="TYO96642.1"/>
    <property type="molecule type" value="Genomic_DNA"/>
</dbReference>
<dbReference type="Pfam" id="PF13426">
    <property type="entry name" value="PAS_9"/>
    <property type="match status" value="1"/>
</dbReference>
<dbReference type="Pfam" id="PF00158">
    <property type="entry name" value="Sigma54_activat"/>
    <property type="match status" value="1"/>
</dbReference>
<dbReference type="SMART" id="SM00086">
    <property type="entry name" value="PAC"/>
    <property type="match status" value="1"/>
</dbReference>
<evidence type="ECO:0000259" key="8">
    <source>
        <dbReference type="PROSITE" id="PS50113"/>
    </source>
</evidence>
<comment type="caution">
    <text evidence="9">The sequence shown here is derived from an EMBL/GenBank/DDBJ whole genome shotgun (WGS) entry which is preliminary data.</text>
</comment>
<sequence length="446" mass="50080">MSKQADQPRAGLSQDVLNSLADGVFTVDRDLRITSFNRAAEAITGYSRDEVLGRPCRSIFSSTACGAYCPVREALASGRPVINREFDIRHKNGRKIPVSISASVLRDADGNIVGAVETVRDLSGIGEMKRDIRTRYAFEGMLSRSDKMRSLFDVLPDIAASDATVLIQGESGTGKELVARAIHNLSPRRDKPLVTVNCGALPEQLLESEIFGSRRGAYTGAVENRPGRLEMAEGGTLFLDEIGDLPLPLQVKLLRVLENREYQPLGARQPQKADVRFVTATHRNIARMVDEGSFRRDLYFRINVVSLCLPPLRERPEDIPLLIDYFLDRLNLQYGKKIRGLAPSVLQLLLDYDYPGNVRELLNLLEQMVILGRSGELGPEHLPREFEVRLAGRAPLARSSRMPDRDRLLGILQRNHGNRRKTADELGVDRTTLWRWMKRYNLLHSC</sequence>
<evidence type="ECO:0000256" key="3">
    <source>
        <dbReference type="ARBA" id="ARBA00023015"/>
    </source>
</evidence>
<dbReference type="PROSITE" id="PS00675">
    <property type="entry name" value="SIGMA54_INTERACT_1"/>
    <property type="match status" value="1"/>
</dbReference>
<dbReference type="SMART" id="SM00382">
    <property type="entry name" value="AAA"/>
    <property type="match status" value="1"/>
</dbReference>
<dbReference type="InterPro" id="IPR025943">
    <property type="entry name" value="Sigma_54_int_dom_ATP-bd_2"/>
</dbReference>
<proteinExistence type="predicted"/>
<dbReference type="SUPFAM" id="SSF55785">
    <property type="entry name" value="PYP-like sensor domain (PAS domain)"/>
    <property type="match status" value="1"/>
</dbReference>
<dbReference type="PRINTS" id="PR01590">
    <property type="entry name" value="HTHFIS"/>
</dbReference>
<dbReference type="InterPro" id="IPR009057">
    <property type="entry name" value="Homeodomain-like_sf"/>
</dbReference>
<feature type="domain" description="Sigma-54 factor interaction" evidence="6">
    <location>
        <begin position="141"/>
        <end position="370"/>
    </location>
</feature>
<keyword evidence="5" id="KW-0804">Transcription</keyword>
<evidence type="ECO:0000313" key="10">
    <source>
        <dbReference type="Proteomes" id="UP000324159"/>
    </source>
</evidence>
<dbReference type="GO" id="GO:0005524">
    <property type="term" value="F:ATP binding"/>
    <property type="evidence" value="ECO:0007669"/>
    <property type="project" value="UniProtKB-KW"/>
</dbReference>
<organism evidence="9 10">
    <name type="scientific">Geothermobacter ehrlichii</name>
    <dbReference type="NCBI Taxonomy" id="213224"/>
    <lineage>
        <taxon>Bacteria</taxon>
        <taxon>Pseudomonadati</taxon>
        <taxon>Thermodesulfobacteriota</taxon>
        <taxon>Desulfuromonadia</taxon>
        <taxon>Desulfuromonadales</taxon>
        <taxon>Geothermobacteraceae</taxon>
        <taxon>Geothermobacter</taxon>
    </lineage>
</organism>
<evidence type="ECO:0000256" key="1">
    <source>
        <dbReference type="ARBA" id="ARBA00022741"/>
    </source>
</evidence>
<dbReference type="PROSITE" id="PS50112">
    <property type="entry name" value="PAS"/>
    <property type="match status" value="1"/>
</dbReference>
<keyword evidence="1" id="KW-0547">Nucleotide-binding</keyword>
<dbReference type="InterPro" id="IPR027417">
    <property type="entry name" value="P-loop_NTPase"/>
</dbReference>
<dbReference type="GO" id="GO:0043565">
    <property type="term" value="F:sequence-specific DNA binding"/>
    <property type="evidence" value="ECO:0007669"/>
    <property type="project" value="InterPro"/>
</dbReference>
<dbReference type="PANTHER" id="PTHR32071">
    <property type="entry name" value="TRANSCRIPTIONAL REGULATORY PROTEIN"/>
    <property type="match status" value="1"/>
</dbReference>
<dbReference type="RefSeq" id="WP_148896713.1">
    <property type="nucleotide sequence ID" value="NZ_VNIB01000013.1"/>
</dbReference>
<dbReference type="Pfam" id="PF02954">
    <property type="entry name" value="HTH_8"/>
    <property type="match status" value="1"/>
</dbReference>
<dbReference type="InterPro" id="IPR000700">
    <property type="entry name" value="PAS-assoc_C"/>
</dbReference>
<protein>
    <submittedName>
        <fullName evidence="9">PAS domain S-box-containing protein</fullName>
    </submittedName>
</protein>
<dbReference type="OrthoDB" id="9814761at2"/>
<reference evidence="9 10" key="1">
    <citation type="submission" date="2019-07" db="EMBL/GenBank/DDBJ databases">
        <title>Genomic Encyclopedia of Type Strains, Phase IV (KMG-IV): sequencing the most valuable type-strain genomes for metagenomic binning, comparative biology and taxonomic classification.</title>
        <authorList>
            <person name="Goeker M."/>
        </authorList>
    </citation>
    <scope>NUCLEOTIDE SEQUENCE [LARGE SCALE GENOMIC DNA]</scope>
    <source>
        <strain evidence="9 10">SS015</strain>
    </source>
</reference>
<dbReference type="SUPFAM" id="SSF46689">
    <property type="entry name" value="Homeodomain-like"/>
    <property type="match status" value="1"/>
</dbReference>
<dbReference type="SMART" id="SM00091">
    <property type="entry name" value="PAS"/>
    <property type="match status" value="1"/>
</dbReference>
<dbReference type="Gene3D" id="3.30.450.20">
    <property type="entry name" value="PAS domain"/>
    <property type="match status" value="1"/>
</dbReference>
<dbReference type="InterPro" id="IPR035965">
    <property type="entry name" value="PAS-like_dom_sf"/>
</dbReference>
<dbReference type="InterPro" id="IPR001610">
    <property type="entry name" value="PAC"/>
</dbReference>
<dbReference type="SUPFAM" id="SSF52540">
    <property type="entry name" value="P-loop containing nucleoside triphosphate hydrolases"/>
    <property type="match status" value="1"/>
</dbReference>
<evidence type="ECO:0000259" key="6">
    <source>
        <dbReference type="PROSITE" id="PS50045"/>
    </source>
</evidence>
<dbReference type="FunFam" id="3.40.50.300:FF:000006">
    <property type="entry name" value="DNA-binding transcriptional regulator NtrC"/>
    <property type="match status" value="1"/>
</dbReference>